<organism evidence="1 2">
    <name type="scientific">Enterovibrio norvegicus DSM 15893</name>
    <dbReference type="NCBI Taxonomy" id="1121869"/>
    <lineage>
        <taxon>Bacteria</taxon>
        <taxon>Pseudomonadati</taxon>
        <taxon>Pseudomonadota</taxon>
        <taxon>Gammaproteobacteria</taxon>
        <taxon>Vibrionales</taxon>
        <taxon>Vibrionaceae</taxon>
        <taxon>Enterovibrio</taxon>
    </lineage>
</organism>
<reference evidence="1 2" key="1">
    <citation type="submission" date="2016-10" db="EMBL/GenBank/DDBJ databases">
        <authorList>
            <person name="de Groot N.N."/>
        </authorList>
    </citation>
    <scope>NUCLEOTIDE SEQUENCE [LARGE SCALE GENOMIC DNA]</scope>
    <source>
        <strain evidence="1 2">DSM 15893</strain>
    </source>
</reference>
<name>A0A1I5S7K8_9GAMM</name>
<dbReference type="GO" id="GO:0016757">
    <property type="term" value="F:glycosyltransferase activity"/>
    <property type="evidence" value="ECO:0007669"/>
    <property type="project" value="UniProtKB-KW"/>
</dbReference>
<dbReference type="STRING" id="1121869.SAMN03084138_02810"/>
<dbReference type="Proteomes" id="UP000182692">
    <property type="component" value="Unassembled WGS sequence"/>
</dbReference>
<gene>
    <name evidence="1" type="ORF">SAMN03084138_02810</name>
</gene>
<proteinExistence type="predicted"/>
<accession>A0A1I5S7K8</accession>
<evidence type="ECO:0000313" key="2">
    <source>
        <dbReference type="Proteomes" id="UP000182692"/>
    </source>
</evidence>
<evidence type="ECO:0000313" key="1">
    <source>
        <dbReference type="EMBL" id="SFP66671.1"/>
    </source>
</evidence>
<keyword evidence="1" id="KW-0808">Transferase</keyword>
<keyword evidence="1" id="KW-0328">Glycosyltransferase</keyword>
<dbReference type="RefSeq" id="WP_074927395.1">
    <property type="nucleotide sequence ID" value="NZ_FOWR01000020.1"/>
</dbReference>
<dbReference type="GeneID" id="35870618"/>
<sequence length="403" mass="46557">MNLFVIAQFGQLIHNEALIKRDKLEKNKLIILYTSANILVPEKIKNEVDSRLFSEIEMVEIPLSPNSIDIENINVIFKTYKRILKGVDDLYISSFERHYNILHEVALRKKIRTHLVEEGLGTYKFASNEFSFTPPSRKDSLVRALNKSGLSSNKYFPIIKSIRTWILDTLSLPKQLFKALLEIKNSEFKNYKKLELFSDERNGFLGYAKNFHSINLAYPEAVSNVFESKESKILNTYSSYESNVEITSLITKYDIRESDSLYLSQVFQITSVYYADAVIKIIKDELEKSEGRFFIKFHPKDKIVFIDKIKEKVLELGLSDRIIIISESDFPIEAIIKESKFERIIAISSTALVYAKQLSESTECVSITNTLISRLGSNCPVKTRKLMLEHTEMLSIFPHIEFK</sequence>
<dbReference type="InterPro" id="IPR010866">
    <property type="entry name" value="A-2_8-polyST"/>
</dbReference>
<dbReference type="AlphaFoldDB" id="A0A1I5S7K8"/>
<protein>
    <submittedName>
        <fullName evidence="1">Alpha-2,8-polysialyltransferase (POLYST)</fullName>
    </submittedName>
</protein>
<dbReference type="EMBL" id="FOWR01000020">
    <property type="protein sequence ID" value="SFP66671.1"/>
    <property type="molecule type" value="Genomic_DNA"/>
</dbReference>
<dbReference type="Pfam" id="PF07388">
    <property type="entry name" value="A-2_8-polyST"/>
    <property type="match status" value="1"/>
</dbReference>